<feature type="transmembrane region" description="Helical" evidence="6">
    <location>
        <begin position="211"/>
        <end position="231"/>
    </location>
</feature>
<feature type="domain" description="EamA" evidence="7">
    <location>
        <begin position="11"/>
        <end position="145"/>
    </location>
</feature>
<evidence type="ECO:0000259" key="7">
    <source>
        <dbReference type="Pfam" id="PF00892"/>
    </source>
</evidence>
<dbReference type="GO" id="GO:0016020">
    <property type="term" value="C:membrane"/>
    <property type="evidence" value="ECO:0007669"/>
    <property type="project" value="UniProtKB-SubCell"/>
</dbReference>
<dbReference type="PANTHER" id="PTHR31218">
    <property type="entry name" value="WAT1-RELATED PROTEIN"/>
    <property type="match status" value="1"/>
</dbReference>
<keyword evidence="9" id="KW-1185">Reference proteome</keyword>
<gene>
    <name evidence="8" type="ORF">F0562_027522</name>
</gene>
<sequence length="323" mass="35800">MKCSMESKKPYMAVFLTQCIYAGMALFSKAAITKGMNPYVFVVYRQAFATLALAPFAFFLERNKSAPLSYSLLSKIFLVSLCGITLSLNLYSFAMNYTSATLAAASTNSIPVITFIMAVSLRMENISIKQWHGMAKVFGSVVCVSGALVTTFVKGPPLYSSAQKEIPEPSTENSSKRDWIKGSLIMLSSNTLWSLWLITQGLLVKQYPAKLRLTTLQCFFSCIQSVVWAVVVERNISAWKLGWDLNLLSVAYCGIIVTGVTYWLRVWVIQKKGPVFIAMFTPSAFILTAIFSAFLWKEILHWGSVCGTVLLAGGLFSVLWGKH</sequence>
<evidence type="ECO:0000256" key="1">
    <source>
        <dbReference type="ARBA" id="ARBA00004141"/>
    </source>
</evidence>
<feature type="transmembrane region" description="Helical" evidence="6">
    <location>
        <begin position="302"/>
        <end position="321"/>
    </location>
</feature>
<name>A0A5J5B5G8_9ASTE</name>
<protein>
    <recommendedName>
        <fullName evidence="6">WAT1-related protein</fullName>
    </recommendedName>
</protein>
<feature type="transmembrane region" description="Helical" evidence="6">
    <location>
        <begin position="38"/>
        <end position="60"/>
    </location>
</feature>
<reference evidence="8 9" key="1">
    <citation type="submission" date="2019-09" db="EMBL/GenBank/DDBJ databases">
        <title>A chromosome-level genome assembly of the Chinese tupelo Nyssa sinensis.</title>
        <authorList>
            <person name="Yang X."/>
            <person name="Kang M."/>
            <person name="Yang Y."/>
            <person name="Xiong H."/>
            <person name="Wang M."/>
            <person name="Zhang Z."/>
            <person name="Wang Z."/>
            <person name="Wu H."/>
            <person name="Ma T."/>
            <person name="Liu J."/>
            <person name="Xi Z."/>
        </authorList>
    </citation>
    <scope>NUCLEOTIDE SEQUENCE [LARGE SCALE GENOMIC DNA]</scope>
    <source>
        <strain evidence="8">J267</strain>
        <tissue evidence="8">Leaf</tissue>
    </source>
</reference>
<keyword evidence="3 6" id="KW-0812">Transmembrane</keyword>
<dbReference type="EMBL" id="CM018038">
    <property type="protein sequence ID" value="KAA8537898.1"/>
    <property type="molecule type" value="Genomic_DNA"/>
</dbReference>
<dbReference type="GO" id="GO:0022857">
    <property type="term" value="F:transmembrane transporter activity"/>
    <property type="evidence" value="ECO:0007669"/>
    <property type="project" value="InterPro"/>
</dbReference>
<comment type="subcellular location">
    <subcellularLocation>
        <location evidence="1 6">Membrane</location>
        <topology evidence="1 6">Multi-pass membrane protein</topology>
    </subcellularLocation>
</comment>
<dbReference type="SUPFAM" id="SSF103481">
    <property type="entry name" value="Multidrug resistance efflux transporter EmrE"/>
    <property type="match status" value="2"/>
</dbReference>
<feature type="transmembrane region" description="Helical" evidence="6">
    <location>
        <begin position="276"/>
        <end position="296"/>
    </location>
</feature>
<feature type="transmembrane region" description="Helical" evidence="6">
    <location>
        <begin position="72"/>
        <end position="94"/>
    </location>
</feature>
<evidence type="ECO:0000256" key="4">
    <source>
        <dbReference type="ARBA" id="ARBA00022989"/>
    </source>
</evidence>
<evidence type="ECO:0000256" key="6">
    <source>
        <dbReference type="RuleBase" id="RU363077"/>
    </source>
</evidence>
<dbReference type="InterPro" id="IPR000620">
    <property type="entry name" value="EamA_dom"/>
</dbReference>
<evidence type="ECO:0000313" key="9">
    <source>
        <dbReference type="Proteomes" id="UP000325577"/>
    </source>
</evidence>
<dbReference type="InterPro" id="IPR030184">
    <property type="entry name" value="WAT1-related"/>
</dbReference>
<feature type="transmembrane region" description="Helical" evidence="6">
    <location>
        <begin position="100"/>
        <end position="121"/>
    </location>
</feature>
<evidence type="ECO:0000256" key="2">
    <source>
        <dbReference type="ARBA" id="ARBA00007635"/>
    </source>
</evidence>
<evidence type="ECO:0000313" key="8">
    <source>
        <dbReference type="EMBL" id="KAA8537898.1"/>
    </source>
</evidence>
<feature type="transmembrane region" description="Helical" evidence="6">
    <location>
        <begin position="179"/>
        <end position="199"/>
    </location>
</feature>
<evidence type="ECO:0000256" key="5">
    <source>
        <dbReference type="ARBA" id="ARBA00023136"/>
    </source>
</evidence>
<feature type="transmembrane region" description="Helical" evidence="6">
    <location>
        <begin position="133"/>
        <end position="153"/>
    </location>
</feature>
<keyword evidence="4 6" id="KW-1133">Transmembrane helix</keyword>
<comment type="similarity">
    <text evidence="2 6">Belongs to the drug/metabolite transporter (DMT) superfamily. Plant drug/metabolite exporter (P-DME) (TC 2.A.7.4) family.</text>
</comment>
<dbReference type="Proteomes" id="UP000325577">
    <property type="component" value="Linkage Group LG15"/>
</dbReference>
<organism evidence="8 9">
    <name type="scientific">Nyssa sinensis</name>
    <dbReference type="NCBI Taxonomy" id="561372"/>
    <lineage>
        <taxon>Eukaryota</taxon>
        <taxon>Viridiplantae</taxon>
        <taxon>Streptophyta</taxon>
        <taxon>Embryophyta</taxon>
        <taxon>Tracheophyta</taxon>
        <taxon>Spermatophyta</taxon>
        <taxon>Magnoliopsida</taxon>
        <taxon>eudicotyledons</taxon>
        <taxon>Gunneridae</taxon>
        <taxon>Pentapetalae</taxon>
        <taxon>asterids</taxon>
        <taxon>Cornales</taxon>
        <taxon>Nyssaceae</taxon>
        <taxon>Nyssa</taxon>
    </lineage>
</organism>
<dbReference type="Pfam" id="PF00892">
    <property type="entry name" value="EamA"/>
    <property type="match status" value="2"/>
</dbReference>
<evidence type="ECO:0000256" key="3">
    <source>
        <dbReference type="ARBA" id="ARBA00022692"/>
    </source>
</evidence>
<dbReference type="AlphaFoldDB" id="A0A5J5B5G8"/>
<feature type="domain" description="EamA" evidence="7">
    <location>
        <begin position="181"/>
        <end position="319"/>
    </location>
</feature>
<dbReference type="InterPro" id="IPR037185">
    <property type="entry name" value="EmrE-like"/>
</dbReference>
<keyword evidence="5 6" id="KW-0472">Membrane</keyword>
<dbReference type="OrthoDB" id="1728340at2759"/>
<feature type="transmembrane region" description="Helical" evidence="6">
    <location>
        <begin position="243"/>
        <end position="264"/>
    </location>
</feature>
<accession>A0A5J5B5G8</accession>
<proteinExistence type="inferred from homology"/>
<feature type="transmembrane region" description="Helical" evidence="6">
    <location>
        <begin position="12"/>
        <end position="32"/>
    </location>
</feature>